<dbReference type="EMBL" id="JADBJN010000079">
    <property type="protein sequence ID" value="KAG5666135.1"/>
    <property type="molecule type" value="Genomic_DNA"/>
</dbReference>
<proteinExistence type="predicted"/>
<comment type="caution">
    <text evidence="1">The sequence shown here is derived from an EMBL/GenBank/DDBJ whole genome shotgun (WGS) entry which is preliminary data.</text>
</comment>
<protein>
    <submittedName>
        <fullName evidence="1">Uncharacterized protein</fullName>
    </submittedName>
</protein>
<evidence type="ECO:0000313" key="2">
    <source>
        <dbReference type="Proteomes" id="UP001107558"/>
    </source>
</evidence>
<dbReference type="Gene3D" id="3.80.10.10">
    <property type="entry name" value="Ribonuclease Inhibitor"/>
    <property type="match status" value="1"/>
</dbReference>
<keyword evidence="2" id="KW-1185">Reference proteome</keyword>
<reference evidence="1" key="1">
    <citation type="submission" date="2021-03" db="EMBL/GenBank/DDBJ databases">
        <title>Chromosome level genome of the anhydrobiotic midge Polypedilum vanderplanki.</title>
        <authorList>
            <person name="Yoshida Y."/>
            <person name="Kikawada T."/>
            <person name="Gusev O."/>
        </authorList>
    </citation>
    <scope>NUCLEOTIDE SEQUENCE</scope>
    <source>
        <strain evidence="1">NIAS01</strain>
        <tissue evidence="1">Whole body or cell culture</tissue>
    </source>
</reference>
<dbReference type="Proteomes" id="UP001107558">
    <property type="component" value="Unassembled WGS sequence"/>
</dbReference>
<dbReference type="AlphaFoldDB" id="A0A9J6B902"/>
<gene>
    <name evidence="1" type="ORF">PVAND_017654</name>
</gene>
<accession>A0A9J6B902</accession>
<organism evidence="1 2">
    <name type="scientific">Polypedilum vanderplanki</name>
    <name type="common">Sleeping chironomid midge</name>
    <dbReference type="NCBI Taxonomy" id="319348"/>
    <lineage>
        <taxon>Eukaryota</taxon>
        <taxon>Metazoa</taxon>
        <taxon>Ecdysozoa</taxon>
        <taxon>Arthropoda</taxon>
        <taxon>Hexapoda</taxon>
        <taxon>Insecta</taxon>
        <taxon>Pterygota</taxon>
        <taxon>Neoptera</taxon>
        <taxon>Endopterygota</taxon>
        <taxon>Diptera</taxon>
        <taxon>Nematocera</taxon>
        <taxon>Chironomoidea</taxon>
        <taxon>Chironomidae</taxon>
        <taxon>Chironominae</taxon>
        <taxon>Polypedilum</taxon>
        <taxon>Polypedilum</taxon>
    </lineage>
</organism>
<dbReference type="InterPro" id="IPR032675">
    <property type="entry name" value="LRR_dom_sf"/>
</dbReference>
<dbReference type="SUPFAM" id="SSF52058">
    <property type="entry name" value="L domain-like"/>
    <property type="match status" value="1"/>
</dbReference>
<name>A0A9J6B902_POLVA</name>
<sequence length="270" mass="30923">MKTLWFEIFITLLIFKTATLFTISCSYRFRKFVAIGEVYECLASNIPILSGNTITGVSGTHSSGWNNNDVTSLDIRGGRTLSFIPRGATDFFPNIIALLIQDTTMDTLWGNEFNEFRKIKYLSITYGQLTTIPSRFFENLPNIIYIIFNSNLIKYTGYDLFAPLDINKLQGLYFHNNECISYASTTQAGIAYMITLLRDQCSRNCVIGNVQERLCELKDEIGMLIDQMRRSVSDRNDQDDRIARLEAELAIRDEKIMEFMNTVEKLLAVK</sequence>
<evidence type="ECO:0000313" key="1">
    <source>
        <dbReference type="EMBL" id="KAG5666135.1"/>
    </source>
</evidence>